<accession>A0A8H7Y686</accession>
<feature type="region of interest" description="Disordered" evidence="7">
    <location>
        <begin position="1"/>
        <end position="187"/>
    </location>
</feature>
<keyword evidence="5" id="KW-0378">Hydrolase</keyword>
<comment type="catalytic activity">
    <reaction evidence="1">
        <text>Thiol-dependent hydrolysis of ester, thioester, amide, peptide and isopeptide bonds formed by the C-terminal Gly of ubiquitin (a 76-residue protein attached to proteins as an intracellular targeting signal).</text>
        <dbReference type="EC" id="3.4.19.12"/>
    </reaction>
</comment>
<feature type="compositionally biased region" description="Low complexity" evidence="7">
    <location>
        <begin position="130"/>
        <end position="143"/>
    </location>
</feature>
<feature type="compositionally biased region" description="Low complexity" evidence="7">
    <location>
        <begin position="436"/>
        <end position="469"/>
    </location>
</feature>
<feature type="region of interest" description="Disordered" evidence="7">
    <location>
        <begin position="611"/>
        <end position="778"/>
    </location>
</feature>
<feature type="region of interest" description="Disordered" evidence="7">
    <location>
        <begin position="981"/>
        <end position="1010"/>
    </location>
</feature>
<feature type="compositionally biased region" description="Polar residues" evidence="7">
    <location>
        <begin position="346"/>
        <end position="356"/>
    </location>
</feature>
<feature type="compositionally biased region" description="Low complexity" evidence="7">
    <location>
        <begin position="755"/>
        <end position="775"/>
    </location>
</feature>
<dbReference type="InterPro" id="IPR028889">
    <property type="entry name" value="USP"/>
</dbReference>
<dbReference type="InterPro" id="IPR038765">
    <property type="entry name" value="Papain-like_cys_pep_sf"/>
</dbReference>
<sequence>MAYPQQGPGPSTYYQQSPPPQPQQSQPPQHSPQAQAQLQSPPPQHSPQGQHHHIYGTHSPGPRPIQNYYQYPPPGPPPHQYMGSYPPQGSPSRGRGGRDYGGRGGAHHYHHHQQQHHAQHQHPPPHHQPHYSPYSPHHVTLPHPQHPHALPPHHAQQHAQHVQSYSPQPQKYSSGPTFYPSPSAPVFTPSWQTQQAMMSPLPKQLSMPPPQPPALVAGYSNYYEPPQPLSSGVPSPVPVVQSVEQPAIPIPIPPVCEDLKTDPTLPTPEPSTLPTSVSGTETLPSLSLAVPSTSTATSSPALSPSAPSFFPSGSSPLSVSVSATPAPPVDVKLPESEPPLEVQHAAASTTPTPQEPQEQKIVAPATSTSSYARMGSIATEPTANTPTSTSVVFIAQAFSSSSPRTSPALTFSALPNGVSSTSPTYDTITIPIPASSSSISSFPSSSSISTSTLPTSQSSSTSASTTLPDVPLPPSLPHQPNPILQWAIWARRPYDPANAPGIIISPRARPPMEVVQAAMGGKGPGVGEGVGVGGPKVKDREGAVDGEEKDKAEKKPEEKVAVSADASFSTSTSTSTSSAASVADAETTVPCSPASSHTSVDASVVAAVVDDASKPTSGEKESAKAKDLKEKSESSTPKASSNTDGPTPAAPAGSATLDAKSSLSTSATTEKESASEQSKEGNTLIPAAATSTITPATMTKAATTETATPATTTPGTPAQSDALQLPSTPTTSTTAAVPAAATPPVKKSWASLLRPATSSPSTPGASGSGSPSGAETAKRSALPVSNVVGFSIPATALAGTVPNASPAPAVPVAGAAIGITGARRADLITLLTTGPPSPVPPPHSASTGGPINFAAAAASANAAQTYAKQIEAAMGATLKVRPRGLVNSGNMCFANSVLQVMVYCPPFHRLFGELGRVFRGLDGEKGNGKEKGRETPLVDATIEFLREFVEDKKVKGVNGNGNANGSANGNTLASAFAFASASGSGRGKGKEKDISMGEPERNEDDWDGESFLPTGIYDAMKAKKRFDGMRGGHQEDAEEFFGFYLDTLEEELLGLLHAINPPPQPTTATRQVNGVEEKEEAAPPEEDGWLEVGKRNRMVHTRTIKVTESPITRIFGGKFRSTLRAPGQKDSVVVEDWRSLRLDIQRDQIHTIQDALSYISYPQPVQVTQGSRTIEAQQQVLIEALPPILVLHIKRFCYDTAVGGVVKVGKQIAFGPELEIGADVMVPAAKKSQPVKYKLFGALYHHGLSASGGHYTLDVLHPNRYPTTSSNASAPGKQQLREGWVRIDDNLVSDVRPDDVFGSLEKDESKCAYLLFYRRI</sequence>
<dbReference type="PROSITE" id="PS00972">
    <property type="entry name" value="USP_1"/>
    <property type="match status" value="1"/>
</dbReference>
<feature type="compositionally biased region" description="Low complexity" evidence="7">
    <location>
        <begin position="272"/>
        <end position="324"/>
    </location>
</feature>
<organism evidence="9">
    <name type="scientific">Psilocybe cubensis</name>
    <name type="common">Psychedelic mushroom</name>
    <name type="synonym">Stropharia cubensis</name>
    <dbReference type="NCBI Taxonomy" id="181762"/>
    <lineage>
        <taxon>Eukaryota</taxon>
        <taxon>Fungi</taxon>
        <taxon>Dikarya</taxon>
        <taxon>Basidiomycota</taxon>
        <taxon>Agaricomycotina</taxon>
        <taxon>Agaricomycetes</taxon>
        <taxon>Agaricomycetidae</taxon>
        <taxon>Agaricales</taxon>
        <taxon>Agaricineae</taxon>
        <taxon>Strophariaceae</taxon>
        <taxon>Psilocybe</taxon>
    </lineage>
</organism>
<evidence type="ECO:0000256" key="4">
    <source>
        <dbReference type="ARBA" id="ARBA00022786"/>
    </source>
</evidence>
<dbReference type="Gene3D" id="3.90.70.10">
    <property type="entry name" value="Cysteine proteinases"/>
    <property type="match status" value="1"/>
</dbReference>
<dbReference type="GO" id="GO:0004843">
    <property type="term" value="F:cysteine-type deubiquitinase activity"/>
    <property type="evidence" value="ECO:0007669"/>
    <property type="project" value="UniProtKB-EC"/>
</dbReference>
<feature type="compositionally biased region" description="Polar residues" evidence="7">
    <location>
        <begin position="634"/>
        <end position="644"/>
    </location>
</feature>
<comment type="caution">
    <text evidence="9">The sequence shown here is derived from an EMBL/GenBank/DDBJ whole genome shotgun (WGS) entry which is preliminary data.</text>
</comment>
<evidence type="ECO:0000256" key="3">
    <source>
        <dbReference type="ARBA" id="ARBA00022670"/>
    </source>
</evidence>
<dbReference type="EMBL" id="JAFIQS010000003">
    <property type="protein sequence ID" value="KAG5171913.1"/>
    <property type="molecule type" value="Genomic_DNA"/>
</dbReference>
<feature type="compositionally biased region" description="Basic and acidic residues" evidence="7">
    <location>
        <begin position="536"/>
        <end position="560"/>
    </location>
</feature>
<evidence type="ECO:0000259" key="8">
    <source>
        <dbReference type="PROSITE" id="PS50235"/>
    </source>
</evidence>
<feature type="compositionally biased region" description="Low complexity" evidence="7">
    <location>
        <begin position="561"/>
        <end position="582"/>
    </location>
</feature>
<dbReference type="PANTHER" id="PTHR24006">
    <property type="entry name" value="UBIQUITIN CARBOXYL-TERMINAL HYDROLASE"/>
    <property type="match status" value="1"/>
</dbReference>
<evidence type="ECO:0000313" key="9">
    <source>
        <dbReference type="EMBL" id="KAG5171913.1"/>
    </source>
</evidence>
<dbReference type="InterPro" id="IPR050164">
    <property type="entry name" value="Peptidase_C19"/>
</dbReference>
<dbReference type="CDD" id="cd02257">
    <property type="entry name" value="Peptidase_C19"/>
    <property type="match status" value="1"/>
</dbReference>
<feature type="compositionally biased region" description="Low complexity" evidence="7">
    <location>
        <begin position="645"/>
        <end position="668"/>
    </location>
</feature>
<dbReference type="InterPro" id="IPR018200">
    <property type="entry name" value="USP_CS"/>
</dbReference>
<dbReference type="GO" id="GO:0005829">
    <property type="term" value="C:cytosol"/>
    <property type="evidence" value="ECO:0007669"/>
    <property type="project" value="TreeGrafter"/>
</dbReference>
<evidence type="ECO:0000256" key="2">
    <source>
        <dbReference type="ARBA" id="ARBA00012759"/>
    </source>
</evidence>
<feature type="compositionally biased region" description="Low complexity" evidence="7">
    <location>
        <begin position="687"/>
        <end position="718"/>
    </location>
</feature>
<evidence type="ECO:0000256" key="1">
    <source>
        <dbReference type="ARBA" id="ARBA00000707"/>
    </source>
</evidence>
<dbReference type="OrthoDB" id="429671at2759"/>
<evidence type="ECO:0000256" key="6">
    <source>
        <dbReference type="ARBA" id="ARBA00022807"/>
    </source>
</evidence>
<reference evidence="9" key="1">
    <citation type="submission" date="2021-02" db="EMBL/GenBank/DDBJ databases">
        <title>Psilocybe cubensis genome.</title>
        <authorList>
            <person name="Mckernan K.J."/>
            <person name="Crawford S."/>
            <person name="Trippe A."/>
            <person name="Kane L.T."/>
            <person name="Mclaughlin S."/>
        </authorList>
    </citation>
    <scope>NUCLEOTIDE SEQUENCE [LARGE SCALE GENOMIC DNA]</scope>
    <source>
        <strain evidence="9">MGC-MH-2018</strain>
    </source>
</reference>
<evidence type="ECO:0000256" key="7">
    <source>
        <dbReference type="SAM" id="MobiDB-lite"/>
    </source>
</evidence>
<feature type="compositionally biased region" description="Low complexity" evidence="7">
    <location>
        <begin position="152"/>
        <end position="174"/>
    </location>
</feature>
<feature type="compositionally biased region" description="Basic and acidic residues" evidence="7">
    <location>
        <begin position="988"/>
        <end position="1000"/>
    </location>
</feature>
<dbReference type="GO" id="GO:0005634">
    <property type="term" value="C:nucleus"/>
    <property type="evidence" value="ECO:0007669"/>
    <property type="project" value="TreeGrafter"/>
</dbReference>
<feature type="compositionally biased region" description="Basic and acidic residues" evidence="7">
    <location>
        <begin position="669"/>
        <end position="679"/>
    </location>
</feature>
<feature type="compositionally biased region" description="Low complexity" evidence="7">
    <location>
        <begin position="726"/>
        <end position="745"/>
    </location>
</feature>
<feature type="region of interest" description="Disordered" evidence="7">
    <location>
        <begin position="436"/>
        <end position="476"/>
    </location>
</feature>
<protein>
    <recommendedName>
        <fullName evidence="2">ubiquitinyl hydrolase 1</fullName>
        <ecNumber evidence="2">3.4.19.12</ecNumber>
    </recommendedName>
</protein>
<keyword evidence="3" id="KW-0645">Protease</keyword>
<feature type="compositionally biased region" description="Low complexity" evidence="7">
    <location>
        <begin position="23"/>
        <end position="39"/>
    </location>
</feature>
<feature type="region of interest" description="Disordered" evidence="7">
    <location>
        <begin position="258"/>
        <end position="367"/>
    </location>
</feature>
<proteinExistence type="predicted"/>
<feature type="compositionally biased region" description="Low complexity" evidence="7">
    <location>
        <begin position="80"/>
        <end position="93"/>
    </location>
</feature>
<feature type="compositionally biased region" description="Basic and acidic residues" evidence="7">
    <location>
        <begin position="611"/>
        <end position="633"/>
    </location>
</feature>
<dbReference type="Pfam" id="PF00443">
    <property type="entry name" value="UCH"/>
    <property type="match status" value="1"/>
</dbReference>
<feature type="compositionally biased region" description="Gly residues" evidence="7">
    <location>
        <begin position="520"/>
        <end position="534"/>
    </location>
</feature>
<keyword evidence="6" id="KW-0788">Thiol protease</keyword>
<dbReference type="InterPro" id="IPR001394">
    <property type="entry name" value="Peptidase_C19_UCH"/>
</dbReference>
<name>A0A8H7Y686_PSICU</name>
<feature type="domain" description="USP" evidence="8">
    <location>
        <begin position="883"/>
        <end position="1320"/>
    </location>
</feature>
<dbReference type="GO" id="GO:0006508">
    <property type="term" value="P:proteolysis"/>
    <property type="evidence" value="ECO:0007669"/>
    <property type="project" value="UniProtKB-KW"/>
</dbReference>
<dbReference type="GO" id="GO:0016579">
    <property type="term" value="P:protein deubiquitination"/>
    <property type="evidence" value="ECO:0007669"/>
    <property type="project" value="InterPro"/>
</dbReference>
<dbReference type="PROSITE" id="PS50235">
    <property type="entry name" value="USP_3"/>
    <property type="match status" value="1"/>
</dbReference>
<evidence type="ECO:0000256" key="5">
    <source>
        <dbReference type="ARBA" id="ARBA00022801"/>
    </source>
</evidence>
<dbReference type="PANTHER" id="PTHR24006:SF687">
    <property type="entry name" value="UBIQUITIN CARBOXYL-TERMINAL HYDROLASE 10"/>
    <property type="match status" value="1"/>
</dbReference>
<feature type="compositionally biased region" description="Basic residues" evidence="7">
    <location>
        <begin position="105"/>
        <end position="129"/>
    </location>
</feature>
<feature type="region of interest" description="Disordered" evidence="7">
    <location>
        <begin position="520"/>
        <end position="582"/>
    </location>
</feature>
<dbReference type="EC" id="3.4.19.12" evidence="2"/>
<gene>
    <name evidence="9" type="ORF">JR316_004002</name>
</gene>
<keyword evidence="4" id="KW-0833">Ubl conjugation pathway</keyword>
<dbReference type="SUPFAM" id="SSF54001">
    <property type="entry name" value="Cysteine proteinases"/>
    <property type="match status" value="1"/>
</dbReference>